<protein>
    <submittedName>
        <fullName evidence="2">Stage III sporulation protein AD</fullName>
    </submittedName>
</protein>
<dbReference type="NCBIfam" id="TIGR02849">
    <property type="entry name" value="spore_III_AD"/>
    <property type="match status" value="1"/>
</dbReference>
<dbReference type="EMBL" id="CP002582">
    <property type="protein sequence ID" value="ADZ83462.1"/>
    <property type="molecule type" value="Genomic_DNA"/>
</dbReference>
<sequence length="130" mass="14152">MDILKLVAFGLTATLLIGLVSYYDGYSKMYGNLIRIAAVTILMIFIVSQLDSVFMVVRDLANKMNMDNTYLNIVLKVVGIAYLAEFGAQLCEDAGEKAIGSKVQLAGKVMIFVIASPVILALIELITDLI</sequence>
<dbReference type="Pfam" id="PF06686">
    <property type="entry name" value="SpoIIIAC"/>
    <property type="match status" value="2"/>
</dbReference>
<dbReference type="Proteomes" id="UP000008467">
    <property type="component" value="Chromosome"/>
</dbReference>
<accession>F2JME4</accession>
<dbReference type="HOGENOM" id="CLU_159353_1_1_9"/>
<organism evidence="2 3">
    <name type="scientific">Cellulosilyticum lentocellum (strain ATCC 49066 / DSM 5427 / NCIMB 11756 / RHM5)</name>
    <name type="common">Clostridium lentocellum</name>
    <dbReference type="NCBI Taxonomy" id="642492"/>
    <lineage>
        <taxon>Bacteria</taxon>
        <taxon>Bacillati</taxon>
        <taxon>Bacillota</taxon>
        <taxon>Clostridia</taxon>
        <taxon>Lachnospirales</taxon>
        <taxon>Cellulosilyticaceae</taxon>
        <taxon>Cellulosilyticum</taxon>
    </lineage>
</organism>
<feature type="transmembrane region" description="Helical" evidence="1">
    <location>
        <begin position="109"/>
        <end position="127"/>
    </location>
</feature>
<dbReference type="InterPro" id="IPR025664">
    <property type="entry name" value="Spore_III_AC/AD"/>
</dbReference>
<evidence type="ECO:0000313" key="2">
    <source>
        <dbReference type="EMBL" id="ADZ83462.1"/>
    </source>
</evidence>
<dbReference type="STRING" id="642492.Clole_1738"/>
<reference evidence="2 3" key="1">
    <citation type="journal article" date="2011" name="J. Bacteriol.">
        <title>Complete genome sequence of the cellulose-degrading bacterium Cellulosilyticum lentocellum.</title>
        <authorList>
            <consortium name="US DOE Joint Genome Institute"/>
            <person name="Miller D.A."/>
            <person name="Suen G."/>
            <person name="Bruce D."/>
            <person name="Copeland A."/>
            <person name="Cheng J.F."/>
            <person name="Detter C."/>
            <person name="Goodwin L.A."/>
            <person name="Han C.S."/>
            <person name="Hauser L.J."/>
            <person name="Land M.L."/>
            <person name="Lapidus A."/>
            <person name="Lucas S."/>
            <person name="Meincke L."/>
            <person name="Pitluck S."/>
            <person name="Tapia R."/>
            <person name="Teshima H."/>
            <person name="Woyke T."/>
            <person name="Fox B.G."/>
            <person name="Angert E.R."/>
            <person name="Currie C.R."/>
        </authorList>
    </citation>
    <scope>NUCLEOTIDE SEQUENCE [LARGE SCALE GENOMIC DNA]</scope>
    <source>
        <strain evidence="3">ATCC 49066 / DSM 5427 / NCIMB 11756 / RHM5</strain>
    </source>
</reference>
<dbReference type="KEGG" id="cle:Clole_1738"/>
<dbReference type="InterPro" id="IPR014211">
    <property type="entry name" value="Spore_III_AD"/>
</dbReference>
<feature type="transmembrane region" description="Helical" evidence="1">
    <location>
        <begin position="69"/>
        <end position="88"/>
    </location>
</feature>
<dbReference type="RefSeq" id="WP_013656759.1">
    <property type="nucleotide sequence ID" value="NC_015275.1"/>
</dbReference>
<name>F2JME4_CELLD</name>
<keyword evidence="1" id="KW-0812">Transmembrane</keyword>
<dbReference type="AlphaFoldDB" id="F2JME4"/>
<gene>
    <name evidence="2" type="ordered locus">Clole_1738</name>
</gene>
<feature type="transmembrane region" description="Helical" evidence="1">
    <location>
        <begin position="6"/>
        <end position="24"/>
    </location>
</feature>
<evidence type="ECO:0000256" key="1">
    <source>
        <dbReference type="SAM" id="Phobius"/>
    </source>
</evidence>
<proteinExistence type="predicted"/>
<keyword evidence="1" id="KW-1133">Transmembrane helix</keyword>
<keyword evidence="1" id="KW-0472">Membrane</keyword>
<keyword evidence="3" id="KW-1185">Reference proteome</keyword>
<evidence type="ECO:0000313" key="3">
    <source>
        <dbReference type="Proteomes" id="UP000008467"/>
    </source>
</evidence>
<feature type="transmembrane region" description="Helical" evidence="1">
    <location>
        <begin position="36"/>
        <end position="57"/>
    </location>
</feature>